<dbReference type="InterPro" id="IPR011009">
    <property type="entry name" value="Kinase-like_dom_sf"/>
</dbReference>
<dbReference type="EMBL" id="RKQZ01000001">
    <property type="protein sequence ID" value="RPF22673.1"/>
    <property type="molecule type" value="Genomic_DNA"/>
</dbReference>
<evidence type="ECO:0000313" key="2">
    <source>
        <dbReference type="EMBL" id="RPF22673.1"/>
    </source>
</evidence>
<sequence>MAHDAAGAEYRKGVPRTPLALAALSTAAVPGLEAASVRTDTMPGDYDTAVVTSQDNQEWVVRAPRSTVAGAALEAEMELLESLKLYVDTGVLPFVVPQIAGYALLPEGGRAVVHRRIVGEWLDVEALAPGPGLAADLGRAIGAIHELPASVVEGCGLPSYAAADYRDRRMSEIDEAAKTGRIPPNLLHRWEAALEDVSLWKFQPVVVHGDLAADQMLVDRGRVVAISGWSEAKVADPADDLAWLLVAAPVEAADSIMEAYQLRRTELSDPRLQDRALLVGELALARWLLHGVRHKLPEVVQDATAMLHDLDEATREEG</sequence>
<keyword evidence="3" id="KW-1185">Reference proteome</keyword>
<dbReference type="AlphaFoldDB" id="A0A3N4YPY1"/>
<feature type="domain" description="Aminoglycoside phosphotransferase" evidence="1">
    <location>
        <begin position="51"/>
        <end position="261"/>
    </location>
</feature>
<dbReference type="Pfam" id="PF01636">
    <property type="entry name" value="APH"/>
    <property type="match status" value="1"/>
</dbReference>
<dbReference type="SUPFAM" id="SSF56112">
    <property type="entry name" value="Protein kinase-like (PK-like)"/>
    <property type="match status" value="1"/>
</dbReference>
<comment type="caution">
    <text evidence="2">The sequence shown here is derived from an EMBL/GenBank/DDBJ whole genome shotgun (WGS) entry which is preliminary data.</text>
</comment>
<name>A0A3N4YPY1_9MICO</name>
<accession>A0A3N4YPY1</accession>
<evidence type="ECO:0000313" key="3">
    <source>
        <dbReference type="Proteomes" id="UP000280501"/>
    </source>
</evidence>
<dbReference type="PANTHER" id="PTHR21310">
    <property type="entry name" value="AMINOGLYCOSIDE PHOSPHOTRANSFERASE-RELATED-RELATED"/>
    <property type="match status" value="1"/>
</dbReference>
<gene>
    <name evidence="2" type="ORF">EDD34_3344</name>
</gene>
<dbReference type="Proteomes" id="UP000280501">
    <property type="component" value="Unassembled WGS sequence"/>
</dbReference>
<dbReference type="Gene3D" id="3.90.1200.10">
    <property type="match status" value="1"/>
</dbReference>
<evidence type="ECO:0000259" key="1">
    <source>
        <dbReference type="Pfam" id="PF01636"/>
    </source>
</evidence>
<proteinExistence type="predicted"/>
<dbReference type="InterPro" id="IPR002575">
    <property type="entry name" value="Aminoglycoside_PTrfase"/>
</dbReference>
<organism evidence="2 3">
    <name type="scientific">Myceligenerans xiligouense</name>
    <dbReference type="NCBI Taxonomy" id="253184"/>
    <lineage>
        <taxon>Bacteria</taxon>
        <taxon>Bacillati</taxon>
        <taxon>Actinomycetota</taxon>
        <taxon>Actinomycetes</taxon>
        <taxon>Micrococcales</taxon>
        <taxon>Promicromonosporaceae</taxon>
        <taxon>Myceligenerans</taxon>
    </lineage>
</organism>
<dbReference type="InterPro" id="IPR051678">
    <property type="entry name" value="AGP_Transferase"/>
</dbReference>
<reference evidence="2 3" key="1">
    <citation type="submission" date="2018-11" db="EMBL/GenBank/DDBJ databases">
        <title>Sequencing the genomes of 1000 actinobacteria strains.</title>
        <authorList>
            <person name="Klenk H.-P."/>
        </authorList>
    </citation>
    <scope>NUCLEOTIDE SEQUENCE [LARGE SCALE GENOMIC DNA]</scope>
    <source>
        <strain evidence="2 3">DSM 15700</strain>
    </source>
</reference>
<dbReference type="GO" id="GO:0016301">
    <property type="term" value="F:kinase activity"/>
    <property type="evidence" value="ECO:0007669"/>
    <property type="project" value="UniProtKB-KW"/>
</dbReference>
<keyword evidence="2" id="KW-0808">Transferase</keyword>
<keyword evidence="2" id="KW-0418">Kinase</keyword>
<protein>
    <submittedName>
        <fullName evidence="2">Aminoglycoside phosphotransferase (APT) family kinase protein</fullName>
    </submittedName>
</protein>